<dbReference type="STRING" id="1630135.DAD186_08720"/>
<reference evidence="4 6" key="1">
    <citation type="submission" date="2015-06" db="EMBL/GenBank/DDBJ databases">
        <title>Investigation of pathophysiology for high-risk pregnancy and development of treatment modality based on it.</title>
        <authorList>
            <person name="Kim B.-C."/>
            <person name="Lim S."/>
        </authorList>
    </citation>
    <scope>NUCLEOTIDE SEQUENCE [LARGE SCALE GENOMIC DNA]</scope>
    <source>
        <strain evidence="4 6">AD1-86</strain>
    </source>
</reference>
<protein>
    <submittedName>
        <fullName evidence="5">Lsr2 family protein</fullName>
    </submittedName>
</protein>
<keyword evidence="1" id="KW-0238">DNA-binding</keyword>
<dbReference type="InterPro" id="IPR036625">
    <property type="entry name" value="E3-bd_dom_sf"/>
</dbReference>
<evidence type="ECO:0000313" key="7">
    <source>
        <dbReference type="Proteomes" id="UP000323865"/>
    </source>
</evidence>
<dbReference type="EMBL" id="CP012117">
    <property type="protein sequence ID" value="ANP27422.1"/>
    <property type="molecule type" value="Genomic_DNA"/>
</dbReference>
<dbReference type="GO" id="GO:0016746">
    <property type="term" value="F:acyltransferase activity"/>
    <property type="evidence" value="ECO:0007669"/>
    <property type="project" value="InterPro"/>
</dbReference>
<dbReference type="Pfam" id="PF23359">
    <property type="entry name" value="Lsr2_DNA-bd"/>
    <property type="match status" value="1"/>
</dbReference>
<dbReference type="InterPro" id="IPR024412">
    <property type="entry name" value="Lsr2_dim_dom"/>
</dbReference>
<dbReference type="InterPro" id="IPR042261">
    <property type="entry name" value="Lsr2-like_dimerization"/>
</dbReference>
<dbReference type="Proteomes" id="UP000323865">
    <property type="component" value="Chromosome"/>
</dbReference>
<dbReference type="InterPro" id="IPR055370">
    <property type="entry name" value="Lsr2_DNA-bd"/>
</dbReference>
<dbReference type="KEGG" id="dva:DAD186_08720"/>
<evidence type="ECO:0000256" key="1">
    <source>
        <dbReference type="ARBA" id="ARBA00023125"/>
    </source>
</evidence>
<reference evidence="5 7" key="2">
    <citation type="submission" date="2019-09" db="EMBL/GenBank/DDBJ databases">
        <title>FDA dAtabase for Regulatory Grade micrObial Sequences (FDA-ARGOS): Supporting development and validation of Infectious Disease Dx tests.</title>
        <authorList>
            <person name="Sciortino C."/>
            <person name="Tallon L."/>
            <person name="Sadzewicz L."/>
            <person name="Vavikolanu K."/>
            <person name="Mehta A."/>
            <person name="Aluvathingal J."/>
            <person name="Nadendla S."/>
            <person name="Nandy P."/>
            <person name="Geyer C."/>
            <person name="Yan Y."/>
            <person name="Sichtig H."/>
        </authorList>
    </citation>
    <scope>NUCLEOTIDE SEQUENCE [LARGE SCALE GENOMIC DNA]</scope>
    <source>
        <strain evidence="5 7">FDAARGOS_640</strain>
    </source>
</reference>
<dbReference type="Gene3D" id="4.10.320.10">
    <property type="entry name" value="E3-binding domain"/>
    <property type="match status" value="1"/>
</dbReference>
<dbReference type="RefSeq" id="WP_065247632.1">
    <property type="nucleotide sequence ID" value="NZ_CP012117.1"/>
</dbReference>
<dbReference type="AlphaFoldDB" id="A0A1B0ZHP9"/>
<dbReference type="Pfam" id="PF11774">
    <property type="entry name" value="Lsr2"/>
    <property type="match status" value="1"/>
</dbReference>
<dbReference type="Gene3D" id="3.30.60.230">
    <property type="entry name" value="Lsr2, dimerization domain"/>
    <property type="match status" value="1"/>
</dbReference>
<dbReference type="EMBL" id="CP044108">
    <property type="protein sequence ID" value="QEU12133.1"/>
    <property type="molecule type" value="Genomic_DNA"/>
</dbReference>
<keyword evidence="7" id="KW-1185">Reference proteome</keyword>
<evidence type="ECO:0000313" key="6">
    <source>
        <dbReference type="Proteomes" id="UP000092596"/>
    </source>
</evidence>
<feature type="domain" description="Lsr2 dimerization" evidence="2">
    <location>
        <begin position="1"/>
        <end position="58"/>
    </location>
</feature>
<accession>A0A1B0ZHP9</accession>
<name>A0A1B0ZHP9_9MICO</name>
<evidence type="ECO:0000259" key="3">
    <source>
        <dbReference type="Pfam" id="PF23359"/>
    </source>
</evidence>
<gene>
    <name evidence="4" type="ORF">DAD186_08720</name>
    <name evidence="5" type="ORF">FOB48_07365</name>
</gene>
<dbReference type="GO" id="GO:0003677">
    <property type="term" value="F:DNA binding"/>
    <property type="evidence" value="ECO:0007669"/>
    <property type="project" value="UniProtKB-KW"/>
</dbReference>
<dbReference type="Proteomes" id="UP000092596">
    <property type="component" value="Chromosome"/>
</dbReference>
<organism evidence="4 6">
    <name type="scientific">Dermabacter vaginalis</name>
    <dbReference type="NCBI Taxonomy" id="1630135"/>
    <lineage>
        <taxon>Bacteria</taxon>
        <taxon>Bacillati</taxon>
        <taxon>Actinomycetota</taxon>
        <taxon>Actinomycetes</taxon>
        <taxon>Micrococcales</taxon>
        <taxon>Dermabacteraceae</taxon>
        <taxon>Dermabacter</taxon>
    </lineage>
</organism>
<sequence>MATKTFTELVDDLDGSKADLTVSFSLEGVDYEIDLSNAHVDELHADMTKWIVAARRVGGRARRSSRTPSSAKETAKIRKWALENNYNVSDRGRIAADVREAYYAAHEG</sequence>
<proteinExistence type="predicted"/>
<evidence type="ECO:0000313" key="4">
    <source>
        <dbReference type="EMBL" id="ANP27422.1"/>
    </source>
</evidence>
<evidence type="ECO:0000259" key="2">
    <source>
        <dbReference type="Pfam" id="PF11774"/>
    </source>
</evidence>
<dbReference type="PATRIC" id="fig|1630135.4.peg.872"/>
<evidence type="ECO:0000313" key="5">
    <source>
        <dbReference type="EMBL" id="QEU12133.1"/>
    </source>
</evidence>
<feature type="domain" description="Lsr2 DNA-binding" evidence="3">
    <location>
        <begin position="70"/>
        <end position="105"/>
    </location>
</feature>